<dbReference type="InterPro" id="IPR002666">
    <property type="entry name" value="Folate_carrier"/>
</dbReference>
<proteinExistence type="inferred from homology"/>
<feature type="compositionally biased region" description="Basic and acidic residues" evidence="2">
    <location>
        <begin position="236"/>
        <end position="247"/>
    </location>
</feature>
<feature type="transmembrane region" description="Helical" evidence="3">
    <location>
        <begin position="134"/>
        <end position="156"/>
    </location>
</feature>
<evidence type="ECO:0000313" key="4">
    <source>
        <dbReference type="EMBL" id="CAD7282599.1"/>
    </source>
</evidence>
<accession>A0A7R9BVV5</accession>
<name>A0A7R9BVV5_9CRUS</name>
<dbReference type="Proteomes" id="UP000678499">
    <property type="component" value="Unassembled WGS sequence"/>
</dbReference>
<keyword evidence="5" id="KW-1185">Reference proteome</keyword>
<evidence type="ECO:0008006" key="6">
    <source>
        <dbReference type="Google" id="ProtNLM"/>
    </source>
</evidence>
<protein>
    <recommendedName>
        <fullName evidence="6">Thiamine transporter 1</fullName>
    </recommendedName>
</protein>
<evidence type="ECO:0000313" key="5">
    <source>
        <dbReference type="Proteomes" id="UP000678499"/>
    </source>
</evidence>
<evidence type="ECO:0000256" key="1">
    <source>
        <dbReference type="ARBA" id="ARBA00005773"/>
    </source>
</evidence>
<reference evidence="4" key="1">
    <citation type="submission" date="2020-11" db="EMBL/GenBank/DDBJ databases">
        <authorList>
            <person name="Tran Van P."/>
        </authorList>
    </citation>
    <scope>NUCLEOTIDE SEQUENCE</scope>
</reference>
<evidence type="ECO:0000256" key="2">
    <source>
        <dbReference type="SAM" id="MobiDB-lite"/>
    </source>
</evidence>
<keyword evidence="3" id="KW-0812">Transmembrane</keyword>
<keyword evidence="3" id="KW-1133">Transmembrane helix</keyword>
<feature type="region of interest" description="Disordered" evidence="2">
    <location>
        <begin position="236"/>
        <end position="255"/>
    </location>
</feature>
<dbReference type="SUPFAM" id="SSF103473">
    <property type="entry name" value="MFS general substrate transporter"/>
    <property type="match status" value="1"/>
</dbReference>
<dbReference type="PANTHER" id="PTHR10686:SF18">
    <property type="entry name" value="IP11787P-RELATED"/>
    <property type="match status" value="1"/>
</dbReference>
<dbReference type="EMBL" id="CAJPEX010004019">
    <property type="protein sequence ID" value="CAG0922751.1"/>
    <property type="molecule type" value="Genomic_DNA"/>
</dbReference>
<dbReference type="GO" id="GO:0005886">
    <property type="term" value="C:plasma membrane"/>
    <property type="evidence" value="ECO:0007669"/>
    <property type="project" value="TreeGrafter"/>
</dbReference>
<dbReference type="AlphaFoldDB" id="A0A7R9BVV5"/>
<gene>
    <name evidence="4" type="ORF">NMOB1V02_LOCUS10221</name>
</gene>
<feature type="transmembrane region" description="Helical" evidence="3">
    <location>
        <begin position="78"/>
        <end position="100"/>
    </location>
</feature>
<comment type="similarity">
    <text evidence="1">Belongs to the reduced folate carrier (RFC) transporter (TC 2.A.48) family.</text>
</comment>
<dbReference type="EMBL" id="OA886056">
    <property type="protein sequence ID" value="CAD7282599.1"/>
    <property type="molecule type" value="Genomic_DNA"/>
</dbReference>
<dbReference type="OrthoDB" id="18814at2759"/>
<feature type="transmembrane region" description="Helical" evidence="3">
    <location>
        <begin position="168"/>
        <end position="189"/>
    </location>
</feature>
<sequence length="255" mass="28272">MKSVFTCGVNVDVPKQDFTSKSKAAFGLLWADAKFAFSKSDILKWSIWWAFGTCGNFQVGNYIQPLWEEIAPVADNEIYNGGVEAVTTLLGAVAAFSVAYVDFDWNLVGDLVLCIISLIDAATLVLMALTDDIWVAYVSYVVFRMSYQTMITIISYQVAKEIRPDSYGLIFGVNTFCALLLQTILTMVVVEPFGLGLGPRKQFVVYGGYFGSLGILFLGFAVYVLCFKKPVTKKESWEQESVPREEPPVGLTESF</sequence>
<dbReference type="GO" id="GO:0090482">
    <property type="term" value="F:vitamin transmembrane transporter activity"/>
    <property type="evidence" value="ECO:0007669"/>
    <property type="project" value="InterPro"/>
</dbReference>
<dbReference type="Gene3D" id="1.20.1250.20">
    <property type="entry name" value="MFS general substrate transporter like domains"/>
    <property type="match status" value="1"/>
</dbReference>
<keyword evidence="3" id="KW-0472">Membrane</keyword>
<feature type="transmembrane region" description="Helical" evidence="3">
    <location>
        <begin position="209"/>
        <end position="227"/>
    </location>
</feature>
<dbReference type="Pfam" id="PF01770">
    <property type="entry name" value="Folate_carrier"/>
    <property type="match status" value="1"/>
</dbReference>
<dbReference type="PANTHER" id="PTHR10686">
    <property type="entry name" value="FOLATE TRANSPORTER"/>
    <property type="match status" value="1"/>
</dbReference>
<dbReference type="InterPro" id="IPR036259">
    <property type="entry name" value="MFS_trans_sf"/>
</dbReference>
<feature type="transmembrane region" description="Helical" evidence="3">
    <location>
        <begin position="107"/>
        <end position="128"/>
    </location>
</feature>
<evidence type="ECO:0000256" key="3">
    <source>
        <dbReference type="SAM" id="Phobius"/>
    </source>
</evidence>
<organism evidence="4">
    <name type="scientific">Notodromas monacha</name>
    <dbReference type="NCBI Taxonomy" id="399045"/>
    <lineage>
        <taxon>Eukaryota</taxon>
        <taxon>Metazoa</taxon>
        <taxon>Ecdysozoa</taxon>
        <taxon>Arthropoda</taxon>
        <taxon>Crustacea</taxon>
        <taxon>Oligostraca</taxon>
        <taxon>Ostracoda</taxon>
        <taxon>Podocopa</taxon>
        <taxon>Podocopida</taxon>
        <taxon>Cypridocopina</taxon>
        <taxon>Cypridoidea</taxon>
        <taxon>Cyprididae</taxon>
        <taxon>Notodromas</taxon>
    </lineage>
</organism>